<proteinExistence type="predicted"/>
<reference evidence="2 3" key="1">
    <citation type="submission" date="2019-10" db="EMBL/GenBank/DDBJ databases">
        <authorList>
            <person name="Palmer J.M."/>
        </authorList>
    </citation>
    <scope>NUCLEOTIDE SEQUENCE [LARGE SCALE GENOMIC DNA]</scope>
    <source>
        <strain evidence="2 3">TWF730</strain>
    </source>
</reference>
<evidence type="ECO:0000256" key="1">
    <source>
        <dbReference type="SAM" id="MobiDB-lite"/>
    </source>
</evidence>
<dbReference type="Proteomes" id="UP001373714">
    <property type="component" value="Unassembled WGS sequence"/>
</dbReference>
<protein>
    <submittedName>
        <fullName evidence="2">Uncharacterized protein</fullName>
    </submittedName>
</protein>
<feature type="compositionally biased region" description="Pro residues" evidence="1">
    <location>
        <begin position="130"/>
        <end position="142"/>
    </location>
</feature>
<feature type="compositionally biased region" description="Basic and acidic residues" evidence="1">
    <location>
        <begin position="80"/>
        <end position="93"/>
    </location>
</feature>
<dbReference type="AlphaFoldDB" id="A0AAV9VPH9"/>
<feature type="compositionally biased region" description="Basic and acidic residues" evidence="1">
    <location>
        <begin position="149"/>
        <end position="158"/>
    </location>
</feature>
<gene>
    <name evidence="2" type="ORF">TWF730_000373</name>
</gene>
<evidence type="ECO:0000313" key="2">
    <source>
        <dbReference type="EMBL" id="KAK6362921.1"/>
    </source>
</evidence>
<evidence type="ECO:0000313" key="3">
    <source>
        <dbReference type="Proteomes" id="UP001373714"/>
    </source>
</evidence>
<organism evidence="2 3">
    <name type="scientific">Orbilia blumenaviensis</name>
    <dbReference type="NCBI Taxonomy" id="1796055"/>
    <lineage>
        <taxon>Eukaryota</taxon>
        <taxon>Fungi</taxon>
        <taxon>Dikarya</taxon>
        <taxon>Ascomycota</taxon>
        <taxon>Pezizomycotina</taxon>
        <taxon>Orbiliomycetes</taxon>
        <taxon>Orbiliales</taxon>
        <taxon>Orbiliaceae</taxon>
        <taxon>Orbilia</taxon>
    </lineage>
</organism>
<feature type="compositionally biased region" description="Low complexity" evidence="1">
    <location>
        <begin position="36"/>
        <end position="49"/>
    </location>
</feature>
<comment type="caution">
    <text evidence="2">The sequence shown here is derived from an EMBL/GenBank/DDBJ whole genome shotgun (WGS) entry which is preliminary data.</text>
</comment>
<dbReference type="EMBL" id="JAVHNS010000001">
    <property type="protein sequence ID" value="KAK6362921.1"/>
    <property type="molecule type" value="Genomic_DNA"/>
</dbReference>
<name>A0AAV9VPH9_9PEZI</name>
<sequence>MAPDPRNPAVAGSQNTLPYPKRIKVSFNPKNDKESSSQASSESSGRSPSPVGELPDMDNMSKRELEKKIKQLQNKHNKHLKQDKQSEQERFDFEFEPSDLPPQDFTGTVDAGPLDIGARGATSSSTPFLSTPPRPTPSPLTSPEPELEKEDKSELKEGVVPRLTEEERLGMSQSDFENWVMGGDRVPAGQNLPDVPIAMDDEEKFTIIQPSEADLEAARRSYIELNGKYYDVDEGSLGTLESLGFDVTGLRAALVIVSAEKLTYISNSDTLLDSDYQEALASA</sequence>
<feature type="compositionally biased region" description="Basic and acidic residues" evidence="1">
    <location>
        <begin position="59"/>
        <end position="69"/>
    </location>
</feature>
<accession>A0AAV9VPH9</accession>
<keyword evidence="3" id="KW-1185">Reference proteome</keyword>
<feature type="region of interest" description="Disordered" evidence="1">
    <location>
        <begin position="1"/>
        <end position="158"/>
    </location>
</feature>